<proteinExistence type="predicted"/>
<feature type="domain" description="SGNH hydrolase-type esterase" evidence="1">
    <location>
        <begin position="17"/>
        <end position="90"/>
    </location>
</feature>
<evidence type="ECO:0000313" key="4">
    <source>
        <dbReference type="Proteomes" id="UP000468928"/>
    </source>
</evidence>
<name>A0A6P1CYN7_9NOCA</name>
<organism evidence="2 4">
    <name type="scientific">Nocardia cyriacigeorgica</name>
    <dbReference type="NCBI Taxonomy" id="135487"/>
    <lineage>
        <taxon>Bacteria</taxon>
        <taxon>Bacillati</taxon>
        <taxon>Actinomycetota</taxon>
        <taxon>Actinomycetes</taxon>
        <taxon>Mycobacteriales</taxon>
        <taxon>Nocardiaceae</taxon>
        <taxon>Nocardia</taxon>
    </lineage>
</organism>
<evidence type="ECO:0000313" key="2">
    <source>
        <dbReference type="EMBL" id="NEW43235.1"/>
    </source>
</evidence>
<dbReference type="Proteomes" id="UP000470876">
    <property type="component" value="Unassembled WGS sequence"/>
</dbReference>
<dbReference type="Proteomes" id="UP000468928">
    <property type="component" value="Unassembled WGS sequence"/>
</dbReference>
<reference evidence="4 5" key="1">
    <citation type="submission" date="2020-01" db="EMBL/GenBank/DDBJ databases">
        <title>Genetics and antimicrobial susceptibilities of Nocardia species isolated from the soil; a comparison with species isolated from humans.</title>
        <authorList>
            <person name="Carrasco G."/>
            <person name="Monzon S."/>
            <person name="Sansegundo M."/>
            <person name="Garcia E."/>
            <person name="Garrido N."/>
            <person name="Medina M.J."/>
            <person name="Villalon P."/>
            <person name="Ramirez-Arocha A.C."/>
            <person name="Jimenez P."/>
            <person name="Cuesta I."/>
            <person name="Valdezate S."/>
        </authorList>
    </citation>
    <scope>NUCLEOTIDE SEQUENCE [LARGE SCALE GENOMIC DNA]</scope>
    <source>
        <strain evidence="2 4">CNM20110639</strain>
        <strain evidence="3 5">CNM20110649</strain>
    </source>
</reference>
<dbReference type="InterPro" id="IPR036514">
    <property type="entry name" value="SGNH_hydro_sf"/>
</dbReference>
<dbReference type="EMBL" id="JAAGUX010000006">
    <property type="protein sequence ID" value="NEW55078.1"/>
    <property type="molecule type" value="Genomic_DNA"/>
</dbReference>
<dbReference type="SUPFAM" id="SSF52266">
    <property type="entry name" value="SGNH hydrolase"/>
    <property type="match status" value="1"/>
</dbReference>
<dbReference type="Gene3D" id="3.40.50.1110">
    <property type="entry name" value="SGNH hydrolase"/>
    <property type="match status" value="1"/>
</dbReference>
<dbReference type="EMBL" id="JAAGUZ010000004">
    <property type="protein sequence ID" value="NEW43235.1"/>
    <property type="molecule type" value="Genomic_DNA"/>
</dbReference>
<keyword evidence="5" id="KW-1185">Reference proteome</keyword>
<dbReference type="InterPro" id="IPR013830">
    <property type="entry name" value="SGNH_hydro"/>
</dbReference>
<dbReference type="Pfam" id="PF13472">
    <property type="entry name" value="Lipase_GDSL_2"/>
    <property type="match status" value="1"/>
</dbReference>
<sequence>MRFPPVTPLNRYVALRDSFTEGVGDDDPARTDGVRGWAERVAESLTTINPDTEYANLAVRGRLMCGVIDERLPQALSLSPDLVTVSVGGNG</sequence>
<accession>A0A6P1CYN7</accession>
<protein>
    <recommendedName>
        <fullName evidence="1">SGNH hydrolase-type esterase domain-containing protein</fullName>
    </recommendedName>
</protein>
<comment type="caution">
    <text evidence="2">The sequence shown here is derived from an EMBL/GenBank/DDBJ whole genome shotgun (WGS) entry which is preliminary data.</text>
</comment>
<evidence type="ECO:0000313" key="3">
    <source>
        <dbReference type="EMBL" id="NEW55078.1"/>
    </source>
</evidence>
<dbReference type="AlphaFoldDB" id="A0A6P1CYN7"/>
<gene>
    <name evidence="2" type="ORF">GV789_01980</name>
    <name evidence="3" type="ORF">GV794_05290</name>
</gene>
<evidence type="ECO:0000259" key="1">
    <source>
        <dbReference type="Pfam" id="PF13472"/>
    </source>
</evidence>
<evidence type="ECO:0000313" key="5">
    <source>
        <dbReference type="Proteomes" id="UP000470876"/>
    </source>
</evidence>